<dbReference type="PANTHER" id="PTHR45625">
    <property type="entry name" value="PEPTIDYL-PROLYL CIS-TRANS ISOMERASE-RELATED"/>
    <property type="match status" value="1"/>
</dbReference>
<gene>
    <name evidence="5" type="ORF">PBRA_004546</name>
    <name evidence="6" type="ORF">PLBR_LOCUS7326</name>
</gene>
<feature type="region of interest" description="Disordered" evidence="3">
    <location>
        <begin position="453"/>
        <end position="497"/>
    </location>
</feature>
<evidence type="ECO:0000313" key="8">
    <source>
        <dbReference type="Proteomes" id="UP000290189"/>
    </source>
</evidence>
<feature type="region of interest" description="Disordered" evidence="3">
    <location>
        <begin position="165"/>
        <end position="197"/>
    </location>
</feature>
<dbReference type="PANTHER" id="PTHR45625:SF6">
    <property type="entry name" value="SPLICEOSOME-ASSOCIATED PROTEIN CWC27 HOMOLOG"/>
    <property type="match status" value="1"/>
</dbReference>
<proteinExistence type="predicted"/>
<dbReference type="STRING" id="37360.A0A0G4IKY1"/>
<dbReference type="AlphaFoldDB" id="A0A0G4IKY1"/>
<protein>
    <recommendedName>
        <fullName evidence="4">PPIase cyclophilin-type domain-containing protein</fullName>
    </recommendedName>
</protein>
<dbReference type="GO" id="GO:0071013">
    <property type="term" value="C:catalytic step 2 spliceosome"/>
    <property type="evidence" value="ECO:0007669"/>
    <property type="project" value="TreeGrafter"/>
</dbReference>
<dbReference type="PRINTS" id="PR00153">
    <property type="entry name" value="CSAPPISMRASE"/>
</dbReference>
<evidence type="ECO:0000313" key="6">
    <source>
        <dbReference type="EMBL" id="SPR00111.1"/>
    </source>
</evidence>
<evidence type="ECO:0000256" key="2">
    <source>
        <dbReference type="ARBA" id="ARBA00023242"/>
    </source>
</evidence>
<geneLocation type="mitochondrion" evidence="6"/>
<evidence type="ECO:0000256" key="3">
    <source>
        <dbReference type="SAM" id="MobiDB-lite"/>
    </source>
</evidence>
<feature type="domain" description="PPIase cyclophilin-type" evidence="4">
    <location>
        <begin position="238"/>
        <end position="395"/>
    </location>
</feature>
<keyword evidence="7" id="KW-1185">Reference proteome</keyword>
<dbReference type="CDD" id="cd01925">
    <property type="entry name" value="cyclophilin_CeCYP16-like"/>
    <property type="match status" value="1"/>
</dbReference>
<evidence type="ECO:0000313" key="7">
    <source>
        <dbReference type="Proteomes" id="UP000039324"/>
    </source>
</evidence>
<feature type="region of interest" description="Disordered" evidence="3">
    <location>
        <begin position="102"/>
        <end position="126"/>
    </location>
</feature>
<keyword evidence="2" id="KW-0539">Nucleus</keyword>
<dbReference type="EMBL" id="OVEO01000013">
    <property type="protein sequence ID" value="SPR00111.1"/>
    <property type="molecule type" value="Genomic_DNA"/>
</dbReference>
<evidence type="ECO:0000259" key="4">
    <source>
        <dbReference type="PROSITE" id="PS50072"/>
    </source>
</evidence>
<dbReference type="GO" id="GO:0003755">
    <property type="term" value="F:peptidyl-prolyl cis-trans isomerase activity"/>
    <property type="evidence" value="ECO:0007669"/>
    <property type="project" value="InterPro"/>
</dbReference>
<comment type="subcellular location">
    <subcellularLocation>
        <location evidence="1">Nucleus</location>
    </subcellularLocation>
</comment>
<evidence type="ECO:0000313" key="5">
    <source>
        <dbReference type="EMBL" id="CEO95833.1"/>
    </source>
</evidence>
<dbReference type="InterPro" id="IPR029000">
    <property type="entry name" value="Cyclophilin-like_dom_sf"/>
</dbReference>
<dbReference type="InterPro" id="IPR044666">
    <property type="entry name" value="Cyclophilin_A-like"/>
</dbReference>
<feature type="compositionally biased region" description="Polar residues" evidence="3">
    <location>
        <begin position="537"/>
        <end position="550"/>
    </location>
</feature>
<dbReference type="FunFam" id="2.40.100.10:FF:000007">
    <property type="entry name" value="Peptidyl-prolyl cis-trans isomerase CWC27 homolog"/>
    <property type="match status" value="1"/>
</dbReference>
<sequence>MIAFPTLKAEPEVQDLAMNLNPGPGGAVAPRRKEVVYPVIGAAEQSKAPHSFKMPDWSGAASFPKMDDAKSYGRKSMVPEHLTVGGSGCGGGFKFKSKHTLSKRNLPQFGKTSSTHPPRTPQKYPINTQFDQTYRDLMYRRTPTPSFATRFEPFNAKPIVASTPAEQQFMTRSTATPCEQPATQSSFKGRSQQPPKRKTQLFANGERSTVRAAHRETPWTTAQQNIVMSSVYALEPATLGKVVLHTSVGDLDVELWPKQAPRACRNFVQLCMEGYYDRTIFHRVVKGFMAQGGDPTGTGHGGESIYGAPFRMETHSRLRFSHRGVVAMATPPDQPDGNGSQFFMTFDACEWLNGKHTIFGKITGDTIFNLLKMQDLDVDESERPEHPPIITGVDVLLSPFDDIVPRDKRVREEPTKKVKKKKQKNTTLLSFDEDNADNIASARMVSSHDVIDDATPLKPTANIDNASEPGPERSARKPPVSEPAGELEKLAETQGRGSIVARAASSVKSDLPPDKESELAELRKKVASLKSRAFHVSKQSTTDQAPSASLLSPLEQRRQMYLSRKTASRKQREKETLAKLSKFQQALQTDKTEDKVKASASTVNEDEGDDESGWMRHSLAFNKRPQDFDPMARDVTSYEYVLTDPLGEFQHDAKKRRVAQSAKQK</sequence>
<organism evidence="5 7">
    <name type="scientific">Plasmodiophora brassicae</name>
    <name type="common">Clubroot disease agent</name>
    <dbReference type="NCBI Taxonomy" id="37360"/>
    <lineage>
        <taxon>Eukaryota</taxon>
        <taxon>Sar</taxon>
        <taxon>Rhizaria</taxon>
        <taxon>Endomyxa</taxon>
        <taxon>Phytomyxea</taxon>
        <taxon>Plasmodiophorida</taxon>
        <taxon>Plasmodiophoridae</taxon>
        <taxon>Plasmodiophora</taxon>
    </lineage>
</organism>
<reference evidence="5 7" key="1">
    <citation type="submission" date="2015-02" db="EMBL/GenBank/DDBJ databases">
        <authorList>
            <person name="Chooi Y.-H."/>
        </authorList>
    </citation>
    <scope>NUCLEOTIDE SEQUENCE [LARGE SCALE GENOMIC DNA]</scope>
    <source>
        <strain evidence="5">E3</strain>
    </source>
</reference>
<keyword evidence="6" id="KW-0496">Mitochondrion</keyword>
<dbReference type="InterPro" id="IPR002130">
    <property type="entry name" value="Cyclophilin-type_PPIase_dom"/>
</dbReference>
<name>A0A0G4IKY1_PLABS</name>
<dbReference type="EMBL" id="CDSF01000035">
    <property type="protein sequence ID" value="CEO95833.1"/>
    <property type="molecule type" value="Genomic_DNA"/>
</dbReference>
<dbReference type="Proteomes" id="UP000039324">
    <property type="component" value="Unassembled WGS sequence"/>
</dbReference>
<dbReference type="PROSITE" id="PS50072">
    <property type="entry name" value="CSA_PPIASE_2"/>
    <property type="match status" value="1"/>
</dbReference>
<dbReference type="SUPFAM" id="SSF50891">
    <property type="entry name" value="Cyclophilin-like"/>
    <property type="match status" value="1"/>
</dbReference>
<dbReference type="GO" id="GO:0006457">
    <property type="term" value="P:protein folding"/>
    <property type="evidence" value="ECO:0007669"/>
    <property type="project" value="InterPro"/>
</dbReference>
<dbReference type="PROSITE" id="PS00170">
    <property type="entry name" value="CSA_PPIASE_1"/>
    <property type="match status" value="1"/>
</dbReference>
<dbReference type="InterPro" id="IPR020892">
    <property type="entry name" value="Cyclophilin-type_PPIase_CS"/>
</dbReference>
<dbReference type="Proteomes" id="UP000290189">
    <property type="component" value="Unassembled WGS sequence"/>
</dbReference>
<accession>A0A0G4IKY1</accession>
<evidence type="ECO:0000256" key="1">
    <source>
        <dbReference type="ARBA" id="ARBA00004123"/>
    </source>
</evidence>
<feature type="region of interest" description="Disordered" evidence="3">
    <location>
        <begin position="532"/>
        <end position="614"/>
    </location>
</feature>
<dbReference type="OrthoDB" id="442970at2759"/>
<dbReference type="Gene3D" id="2.40.100.10">
    <property type="entry name" value="Cyclophilin-like"/>
    <property type="match status" value="1"/>
</dbReference>
<feature type="compositionally biased region" description="Polar residues" evidence="3">
    <location>
        <begin position="165"/>
        <end position="194"/>
    </location>
</feature>
<dbReference type="Pfam" id="PF00160">
    <property type="entry name" value="Pro_isomerase"/>
    <property type="match status" value="1"/>
</dbReference>
<reference evidence="6 8" key="2">
    <citation type="submission" date="2018-03" db="EMBL/GenBank/DDBJ databases">
        <authorList>
            <person name="Fogelqvist J."/>
        </authorList>
    </citation>
    <scope>NUCLEOTIDE SEQUENCE [LARGE SCALE GENOMIC DNA]</scope>
</reference>